<dbReference type="AlphaFoldDB" id="A0A9P9CYR5"/>
<feature type="non-terminal residue" evidence="1">
    <location>
        <position position="113"/>
    </location>
</feature>
<proteinExistence type="predicted"/>
<sequence>MWTHLLTPSTGLSLRSLLIAVGSKCAGERLGKHVWDPMRDHQRRFIIKKPQLHEIYPDLPQGFVWANCIEIDEFLAAGKWGDRTTYAGFSSAYWGILQGLVAEGLCTRGFGED</sequence>
<protein>
    <submittedName>
        <fullName evidence="1">Uncharacterized protein</fullName>
    </submittedName>
</protein>
<dbReference type="EMBL" id="JAGMWT010000032">
    <property type="protein sequence ID" value="KAH7109449.1"/>
    <property type="molecule type" value="Genomic_DNA"/>
</dbReference>
<accession>A0A9P9CYR5</accession>
<evidence type="ECO:0000313" key="1">
    <source>
        <dbReference type="EMBL" id="KAH7109449.1"/>
    </source>
</evidence>
<evidence type="ECO:0000313" key="2">
    <source>
        <dbReference type="Proteomes" id="UP000700596"/>
    </source>
</evidence>
<keyword evidence="2" id="KW-1185">Reference proteome</keyword>
<name>A0A9P9CYR5_9PLEO</name>
<dbReference type="OrthoDB" id="3939962at2759"/>
<comment type="caution">
    <text evidence="1">The sequence shown here is derived from an EMBL/GenBank/DDBJ whole genome shotgun (WGS) entry which is preliminary data.</text>
</comment>
<reference evidence="1" key="1">
    <citation type="journal article" date="2021" name="Nat. Commun.">
        <title>Genetic determinants of endophytism in the Arabidopsis root mycobiome.</title>
        <authorList>
            <person name="Mesny F."/>
            <person name="Miyauchi S."/>
            <person name="Thiergart T."/>
            <person name="Pickel B."/>
            <person name="Atanasova L."/>
            <person name="Karlsson M."/>
            <person name="Huettel B."/>
            <person name="Barry K.W."/>
            <person name="Haridas S."/>
            <person name="Chen C."/>
            <person name="Bauer D."/>
            <person name="Andreopoulos W."/>
            <person name="Pangilinan J."/>
            <person name="LaButti K."/>
            <person name="Riley R."/>
            <person name="Lipzen A."/>
            <person name="Clum A."/>
            <person name="Drula E."/>
            <person name="Henrissat B."/>
            <person name="Kohler A."/>
            <person name="Grigoriev I.V."/>
            <person name="Martin F.M."/>
            <person name="Hacquard S."/>
        </authorList>
    </citation>
    <scope>NUCLEOTIDE SEQUENCE</scope>
    <source>
        <strain evidence="1">MPI-CAGE-CH-0243</strain>
    </source>
</reference>
<organism evidence="1 2">
    <name type="scientific">Dendryphion nanum</name>
    <dbReference type="NCBI Taxonomy" id="256645"/>
    <lineage>
        <taxon>Eukaryota</taxon>
        <taxon>Fungi</taxon>
        <taxon>Dikarya</taxon>
        <taxon>Ascomycota</taxon>
        <taxon>Pezizomycotina</taxon>
        <taxon>Dothideomycetes</taxon>
        <taxon>Pleosporomycetidae</taxon>
        <taxon>Pleosporales</taxon>
        <taxon>Torulaceae</taxon>
        <taxon>Dendryphion</taxon>
    </lineage>
</organism>
<gene>
    <name evidence="1" type="ORF">B0J11DRAFT_545075</name>
</gene>
<dbReference type="Proteomes" id="UP000700596">
    <property type="component" value="Unassembled WGS sequence"/>
</dbReference>